<feature type="transmembrane region" description="Helical" evidence="5">
    <location>
        <begin position="39"/>
        <end position="63"/>
    </location>
</feature>
<dbReference type="Pfam" id="PF01758">
    <property type="entry name" value="SBF"/>
    <property type="match status" value="1"/>
</dbReference>
<accession>A0A4R2KM02</accession>
<feature type="transmembrane region" description="Helical" evidence="5">
    <location>
        <begin position="177"/>
        <end position="193"/>
    </location>
</feature>
<organism evidence="6 7">
    <name type="scientific">Chromatocurvus halotolerans</name>
    <dbReference type="NCBI Taxonomy" id="1132028"/>
    <lineage>
        <taxon>Bacteria</taxon>
        <taxon>Pseudomonadati</taxon>
        <taxon>Pseudomonadota</taxon>
        <taxon>Gammaproteobacteria</taxon>
        <taxon>Cellvibrionales</taxon>
        <taxon>Halieaceae</taxon>
        <taxon>Chromatocurvus</taxon>
    </lineage>
</organism>
<dbReference type="InterPro" id="IPR004710">
    <property type="entry name" value="Bilac:Na_transpt"/>
</dbReference>
<name>A0A4R2KM02_9GAMM</name>
<keyword evidence="4 5" id="KW-0472">Membrane</keyword>
<evidence type="ECO:0000313" key="7">
    <source>
        <dbReference type="Proteomes" id="UP000294980"/>
    </source>
</evidence>
<feature type="transmembrane region" description="Helical" evidence="5">
    <location>
        <begin position="199"/>
        <end position="221"/>
    </location>
</feature>
<feature type="transmembrane region" description="Helical" evidence="5">
    <location>
        <begin position="134"/>
        <end position="157"/>
    </location>
</feature>
<dbReference type="Gene3D" id="1.20.1530.20">
    <property type="match status" value="1"/>
</dbReference>
<dbReference type="Proteomes" id="UP000294980">
    <property type="component" value="Unassembled WGS sequence"/>
</dbReference>
<comment type="subcellular location">
    <subcellularLocation>
        <location evidence="1">Membrane</location>
        <topology evidence="1">Multi-pass membrane protein</topology>
    </subcellularLocation>
</comment>
<feature type="transmembrane region" description="Helical" evidence="5">
    <location>
        <begin position="6"/>
        <end position="27"/>
    </location>
</feature>
<keyword evidence="3 5" id="KW-1133">Transmembrane helix</keyword>
<evidence type="ECO:0000256" key="3">
    <source>
        <dbReference type="ARBA" id="ARBA00022989"/>
    </source>
</evidence>
<reference evidence="6 7" key="1">
    <citation type="submission" date="2019-03" db="EMBL/GenBank/DDBJ databases">
        <title>Genomic Encyclopedia of Type Strains, Phase IV (KMG-IV): sequencing the most valuable type-strain genomes for metagenomic binning, comparative biology and taxonomic classification.</title>
        <authorList>
            <person name="Goeker M."/>
        </authorList>
    </citation>
    <scope>NUCLEOTIDE SEQUENCE [LARGE SCALE GENOMIC DNA]</scope>
    <source>
        <strain evidence="6 7">DSM 23344</strain>
    </source>
</reference>
<feature type="transmembrane region" description="Helical" evidence="5">
    <location>
        <begin position="69"/>
        <end position="93"/>
    </location>
</feature>
<evidence type="ECO:0000313" key="6">
    <source>
        <dbReference type="EMBL" id="TCO74454.1"/>
    </source>
</evidence>
<dbReference type="PANTHER" id="PTHR10361:SF24">
    <property type="entry name" value="P3 PROTEIN"/>
    <property type="match status" value="1"/>
</dbReference>
<dbReference type="OrthoDB" id="9806785at2"/>
<feature type="transmembrane region" description="Helical" evidence="5">
    <location>
        <begin position="260"/>
        <end position="279"/>
    </location>
</feature>
<evidence type="ECO:0000256" key="1">
    <source>
        <dbReference type="ARBA" id="ARBA00004141"/>
    </source>
</evidence>
<gene>
    <name evidence="6" type="ORF">EV688_1138</name>
</gene>
<feature type="transmembrane region" description="Helical" evidence="5">
    <location>
        <begin position="100"/>
        <end position="122"/>
    </location>
</feature>
<evidence type="ECO:0000256" key="5">
    <source>
        <dbReference type="SAM" id="Phobius"/>
    </source>
</evidence>
<dbReference type="AlphaFoldDB" id="A0A4R2KM02"/>
<dbReference type="InterPro" id="IPR002657">
    <property type="entry name" value="BilAc:Na_symport/Acr3"/>
</dbReference>
<keyword evidence="2 5" id="KW-0812">Transmembrane</keyword>
<comment type="caution">
    <text evidence="6">The sequence shown here is derived from an EMBL/GenBank/DDBJ whole genome shotgun (WGS) entry which is preliminary data.</text>
</comment>
<evidence type="ECO:0000256" key="2">
    <source>
        <dbReference type="ARBA" id="ARBA00022692"/>
    </source>
</evidence>
<dbReference type="GO" id="GO:0016020">
    <property type="term" value="C:membrane"/>
    <property type="evidence" value="ECO:0007669"/>
    <property type="project" value="UniProtKB-SubCell"/>
</dbReference>
<dbReference type="PANTHER" id="PTHR10361">
    <property type="entry name" value="SODIUM-BILE ACID COTRANSPORTER"/>
    <property type="match status" value="1"/>
</dbReference>
<proteinExistence type="predicted"/>
<sequence length="291" mass="31077">MNQDLVLAIALPLTLFIMMFSMGANLSPGDFRTLWARPSSVLCGLVSQMLLLPVLAFLLLSGMSLPPEIMIGFMILALSPGGTTSNVFSYLVGGNLALSIALTAIVSLITPFSLPLVAGWIIDSRFAGDSEIALPFLSTVGKLTAVTLVPVTLGMILRHYRPALCERYEFWMTRIPFLMLLAVIGGIIAQNWARMPEFLALTAMPALLLASAALAAGYALARGLRRDRRDARTIAIETSIQNGGTAILVTGTILGNPAMTIAPVMYGILMLLPVMGYLAGLRLQARLGLAD</sequence>
<feature type="transmembrane region" description="Helical" evidence="5">
    <location>
        <begin position="233"/>
        <end position="254"/>
    </location>
</feature>
<dbReference type="InterPro" id="IPR038770">
    <property type="entry name" value="Na+/solute_symporter_sf"/>
</dbReference>
<keyword evidence="7" id="KW-1185">Reference proteome</keyword>
<dbReference type="RefSeq" id="WP_117319012.1">
    <property type="nucleotide sequence ID" value="NZ_QQSW01000017.1"/>
</dbReference>
<dbReference type="EMBL" id="SLWX01000013">
    <property type="protein sequence ID" value="TCO74454.1"/>
    <property type="molecule type" value="Genomic_DNA"/>
</dbReference>
<evidence type="ECO:0000256" key="4">
    <source>
        <dbReference type="ARBA" id="ARBA00023136"/>
    </source>
</evidence>
<protein>
    <submittedName>
        <fullName evidence="6">BASS family bile acid:Na+ symporter</fullName>
    </submittedName>
</protein>